<evidence type="ECO:0000256" key="1">
    <source>
        <dbReference type="ARBA" id="ARBA00038087"/>
    </source>
</evidence>
<feature type="domain" description="Baseplate J-like central" evidence="3">
    <location>
        <begin position="190"/>
        <end position="264"/>
    </location>
</feature>
<evidence type="ECO:0000313" key="5">
    <source>
        <dbReference type="EMBL" id="WAP69033.1"/>
    </source>
</evidence>
<dbReference type="Pfam" id="PF26079">
    <property type="entry name" value="Baseplate_J_C"/>
    <property type="match status" value="1"/>
</dbReference>
<gene>
    <name evidence="5" type="ORF">OH818_01465</name>
</gene>
<dbReference type="InterPro" id="IPR058531">
    <property type="entry name" value="Baseplate_J_M"/>
</dbReference>
<dbReference type="Pfam" id="PF26078">
    <property type="entry name" value="Baseplate_J_M"/>
    <property type="match status" value="1"/>
</dbReference>
<proteinExistence type="inferred from homology"/>
<reference evidence="5" key="1">
    <citation type="submission" date="2022-12" db="EMBL/GenBank/DDBJ databases">
        <title>Jiella pelagia sp. nov., isolated from phosphonate enriched culture of Northwest Pacific surface seawater.</title>
        <authorList>
            <person name="Shin D.Y."/>
            <person name="Hwang C.Y."/>
        </authorList>
    </citation>
    <scope>NUCLEOTIDE SEQUENCE</scope>
    <source>
        <strain evidence="5">HL-NP1</strain>
    </source>
</reference>
<dbReference type="Pfam" id="PF04865">
    <property type="entry name" value="Baseplate_J"/>
    <property type="match status" value="1"/>
</dbReference>
<dbReference type="InterPro" id="IPR006949">
    <property type="entry name" value="Barrel_Baseplate_J-like"/>
</dbReference>
<dbReference type="PANTHER" id="PTHR37829:SF3">
    <property type="entry name" value="PROTEIN JAYE-RELATED"/>
    <property type="match status" value="1"/>
</dbReference>
<comment type="similarity">
    <text evidence="1">Belongs to the Mu gp47/PBSX XkdT family.</text>
</comment>
<evidence type="ECO:0000313" key="6">
    <source>
        <dbReference type="Proteomes" id="UP001164020"/>
    </source>
</evidence>
<dbReference type="InterPro" id="IPR058530">
    <property type="entry name" value="Baseplate_J-like_C"/>
</dbReference>
<sequence length="348" mass="36319">MPFNRPTLADLVSRAESDIQSRLSVGPLLKRGFLYVISRVVAGAAHQLYGNLEWASRQLFPDTADAENLERWASIWGIQRNAATYASGSAQFSGTNGVTVASGTILQRGDGVQYVTTVDATIASGTSSIPVTAVVAGSAGNVGAGTSLSLVEAQSGVGNTIAAGEISGGADTESDAALRGRLLERIKQAPHGGSQADYESWAKANAAVTRAWVYPSYLGVGSVGVAIVSDDRDGGPLPDTETVDAVQTYIEARRPVTADVTVFAPTESPINLQVHVAPDTEFVRAAVIAELEDLIRRDSKPGGKILLSRIREAVSIAAGESDNSVVSPTANHQADEYALPVIGTVEFV</sequence>
<protein>
    <submittedName>
        <fullName evidence="5">Baseplate J/gp47 family protein</fullName>
    </submittedName>
</protein>
<dbReference type="EMBL" id="CP114029">
    <property type="protein sequence ID" value="WAP69033.1"/>
    <property type="molecule type" value="Genomic_DNA"/>
</dbReference>
<dbReference type="Proteomes" id="UP001164020">
    <property type="component" value="Chromosome"/>
</dbReference>
<organism evidence="5 6">
    <name type="scientific">Jiella pelagia</name>
    <dbReference type="NCBI Taxonomy" id="2986949"/>
    <lineage>
        <taxon>Bacteria</taxon>
        <taxon>Pseudomonadati</taxon>
        <taxon>Pseudomonadota</taxon>
        <taxon>Alphaproteobacteria</taxon>
        <taxon>Hyphomicrobiales</taxon>
        <taxon>Aurantimonadaceae</taxon>
        <taxon>Jiella</taxon>
    </lineage>
</organism>
<evidence type="ECO:0000259" key="4">
    <source>
        <dbReference type="Pfam" id="PF26079"/>
    </source>
</evidence>
<dbReference type="InterPro" id="IPR052399">
    <property type="entry name" value="Phage_Baseplate_Assmbl_Protein"/>
</dbReference>
<dbReference type="RefSeq" id="WP_268881471.1">
    <property type="nucleotide sequence ID" value="NZ_CP114029.1"/>
</dbReference>
<keyword evidence="6" id="KW-1185">Reference proteome</keyword>
<feature type="domain" description="Baseplate protein J-like barrel" evidence="2">
    <location>
        <begin position="90"/>
        <end position="169"/>
    </location>
</feature>
<accession>A0ABY7BZ40</accession>
<evidence type="ECO:0000259" key="3">
    <source>
        <dbReference type="Pfam" id="PF26078"/>
    </source>
</evidence>
<feature type="domain" description="Baseplate J-like C-terminal" evidence="4">
    <location>
        <begin position="270"/>
        <end position="347"/>
    </location>
</feature>
<name>A0ABY7BZ40_9HYPH</name>
<evidence type="ECO:0000259" key="2">
    <source>
        <dbReference type="Pfam" id="PF04865"/>
    </source>
</evidence>
<dbReference type="PANTHER" id="PTHR37829">
    <property type="entry name" value="PHAGE-LIKE ELEMENT PBSX PROTEIN XKDT"/>
    <property type="match status" value="1"/>
</dbReference>